<comment type="caution">
    <text evidence="2">The sequence shown here is derived from an EMBL/GenBank/DDBJ whole genome shotgun (WGS) entry which is preliminary data.</text>
</comment>
<dbReference type="EMBL" id="JACHBK010000003">
    <property type="protein sequence ID" value="MBB5534869.1"/>
    <property type="molecule type" value="Genomic_DNA"/>
</dbReference>
<proteinExistence type="predicted"/>
<evidence type="ECO:0000313" key="2">
    <source>
        <dbReference type="EMBL" id="MBB5534869.1"/>
    </source>
</evidence>
<name>A0A7W8U8N2_9HYPH</name>
<evidence type="ECO:0000313" key="3">
    <source>
        <dbReference type="Proteomes" id="UP000585507"/>
    </source>
</evidence>
<protein>
    <submittedName>
        <fullName evidence="2">Uncharacterized protein (DUF1800 family)</fullName>
    </submittedName>
</protein>
<evidence type="ECO:0000256" key="1">
    <source>
        <dbReference type="SAM" id="Coils"/>
    </source>
</evidence>
<dbReference type="Proteomes" id="UP000585507">
    <property type="component" value="Unassembled WGS sequence"/>
</dbReference>
<dbReference type="Pfam" id="PF08811">
    <property type="entry name" value="DUF1800"/>
    <property type="match status" value="1"/>
</dbReference>
<organism evidence="2 3">
    <name type="scientific">Rhizobium giardinii</name>
    <dbReference type="NCBI Taxonomy" id="56731"/>
    <lineage>
        <taxon>Bacteria</taxon>
        <taxon>Pseudomonadati</taxon>
        <taxon>Pseudomonadota</taxon>
        <taxon>Alphaproteobacteria</taxon>
        <taxon>Hyphomicrobiales</taxon>
        <taxon>Rhizobiaceae</taxon>
        <taxon>Rhizobium/Agrobacterium group</taxon>
        <taxon>Rhizobium</taxon>
    </lineage>
</organism>
<keyword evidence="1" id="KW-0175">Coiled coil</keyword>
<sequence length="496" mass="54141">MSLAFSTMAALRFGTGFRPQQVPPASVEELLAQLPAGRRETLLFPHGGLGAARQRIVEAADKQDALKRANKTADEATKRVNRKRLMVEINTHLGEDEHARFMQAVLSPNGFNERLATFWLNHFSVSSIKAQFMRLLVPVYEAEAIRPNIGGRFADLVKAAVLHPAMLIYLDQVKSFGPNSPQGLKRKLGLNENLGRELLELHTLGAGSGYSQADVRNAAFVLTGMTVDRRSYRARYAVKIAEPGARDVLGRTYGGRGRGLPDILALIEDLAAAPATRDHVCRKIAGHFLADTPPPEVVRAMTSAWEDEDGDLTAVYAAMLRHPKSWDDEGQKAKPPFDYIVSGLRALSATQEDLQDGGLAKPRKMAQAVDRDAMEARATMPAAAGKSLDLAMPTLRVNPLTVQAAARLGQPLWRPPSPAGFEDNFSTWIAGGPLADRIAWARLAAARLGGDRDPRDFLQAALRDAARQDTIDIVSRAPSRQMGLSLVLASPEFNRR</sequence>
<dbReference type="InterPro" id="IPR014917">
    <property type="entry name" value="DUF1800"/>
</dbReference>
<dbReference type="RefSeq" id="WP_018324561.1">
    <property type="nucleotide sequence ID" value="NZ_JACHBK010000003.1"/>
</dbReference>
<keyword evidence="3" id="KW-1185">Reference proteome</keyword>
<gene>
    <name evidence="2" type="ORF">GGD55_001552</name>
</gene>
<accession>A0A7W8U8N2</accession>
<feature type="coiled-coil region" evidence="1">
    <location>
        <begin position="59"/>
        <end position="86"/>
    </location>
</feature>
<dbReference type="AlphaFoldDB" id="A0A7W8U8N2"/>
<reference evidence="2 3" key="1">
    <citation type="submission" date="2020-08" db="EMBL/GenBank/DDBJ databases">
        <title>Genomic Encyclopedia of Type Strains, Phase IV (KMG-V): Genome sequencing to study the core and pangenomes of soil and plant-associated prokaryotes.</title>
        <authorList>
            <person name="Whitman W."/>
        </authorList>
    </citation>
    <scope>NUCLEOTIDE SEQUENCE [LARGE SCALE GENOMIC DNA]</scope>
    <source>
        <strain evidence="2 3">SEMIA 4084</strain>
    </source>
</reference>